<dbReference type="SUPFAM" id="SSF51905">
    <property type="entry name" value="FAD/NAD(P)-binding domain"/>
    <property type="match status" value="1"/>
</dbReference>
<evidence type="ECO:0000256" key="3">
    <source>
        <dbReference type="ARBA" id="ARBA00022630"/>
    </source>
</evidence>
<dbReference type="PIRSF" id="PIRSF000137">
    <property type="entry name" value="Alcohol_oxidase"/>
    <property type="match status" value="1"/>
</dbReference>
<name>A0A7G5IFQ9_9SPHN</name>
<feature type="binding site" evidence="5">
    <location>
        <begin position="95"/>
        <end position="98"/>
    </location>
    <ligand>
        <name>FAD</name>
        <dbReference type="ChEBI" id="CHEBI:57692"/>
    </ligand>
</feature>
<dbReference type="PROSITE" id="PS00623">
    <property type="entry name" value="GMC_OXRED_1"/>
    <property type="match status" value="1"/>
</dbReference>
<feature type="domain" description="Glucose-methanol-choline oxidoreductase N-terminal" evidence="8">
    <location>
        <begin position="257"/>
        <end position="271"/>
    </location>
</feature>
<dbReference type="EMBL" id="CP059851">
    <property type="protein sequence ID" value="QMW22201.1"/>
    <property type="molecule type" value="Genomic_DNA"/>
</dbReference>
<dbReference type="InterPro" id="IPR012132">
    <property type="entry name" value="GMC_OxRdtase"/>
</dbReference>
<dbReference type="GO" id="GO:0016020">
    <property type="term" value="C:membrane"/>
    <property type="evidence" value="ECO:0007669"/>
    <property type="project" value="TreeGrafter"/>
</dbReference>
<dbReference type="NCBIfam" id="NF002550">
    <property type="entry name" value="PRK02106.1"/>
    <property type="match status" value="1"/>
</dbReference>
<reference evidence="9 10" key="1">
    <citation type="submission" date="2020-07" db="EMBL/GenBank/DDBJ databases">
        <title>Complete genome sequence for Sandaracinobacter sp. M6.</title>
        <authorList>
            <person name="Tang Y."/>
            <person name="Liu Q."/>
            <person name="Guo Z."/>
            <person name="Lei P."/>
            <person name="Huang B."/>
        </authorList>
    </citation>
    <scope>NUCLEOTIDE SEQUENCE [LARGE SCALE GENOMIC DNA]</scope>
    <source>
        <strain evidence="9 10">M6</strain>
    </source>
</reference>
<sequence length="539" mass="57249">MNDPYDFVVVGAGSAGCVMAARLSEDPATRVALLEAGGNDNSMLINMPAGIAQILPQDKPSPLNWGYKTVPQRHLNNRQLWWPRGKALGGSSSINGMVYIRGAASDYDRWAQVGCTGWGWADVRPWFLSSENSDRAGDAHHGQDGPLHTTTRMLPHVLNEAFLKAGVEAGHARTDDFNGAQQEGVGVYDTTTHKGQRWSAARAYLTEAVRRRPNLTIITGAQAERVLFQGRTATGVQYRRGGAGESVRARQVILCGGAINSPQLLLLSGVGPGAHLADMGIGVVADRGAVGMNLQDHLDVMVQWRCTQPITLNGNSRFLTKMSAALKWILLKDGNASYVPTATGAFLSTREGLAAPDIQLHFMPVKGMAHGTGGVQPEHGYSVHVCQLRPESRGSISLASPDPLAHPRIDPDYLSAPEDVATMLKGIEMARHIGRQPALAAYNGGEAWPGDGVEGEALVAALKEWAETIYHPVGTCRMGADADAVCTPDLAVNGVAGLQVVDASIMPFLVSGNTNAPTIMIAEKTAAALKGRTKQALAA</sequence>
<dbReference type="PANTHER" id="PTHR11552">
    <property type="entry name" value="GLUCOSE-METHANOL-CHOLINE GMC OXIDOREDUCTASE"/>
    <property type="match status" value="1"/>
</dbReference>
<keyword evidence="4 5" id="KW-0274">FAD</keyword>
<organism evidence="9 10">
    <name type="scientific">Sandaracinobacteroides saxicola</name>
    <dbReference type="NCBI Taxonomy" id="2759707"/>
    <lineage>
        <taxon>Bacteria</taxon>
        <taxon>Pseudomonadati</taxon>
        <taxon>Pseudomonadota</taxon>
        <taxon>Alphaproteobacteria</taxon>
        <taxon>Sphingomonadales</taxon>
        <taxon>Sphingosinicellaceae</taxon>
        <taxon>Sandaracinobacteroides</taxon>
    </lineage>
</organism>
<accession>A0A7G5IFQ9</accession>
<comment type="cofactor">
    <cofactor evidence="1 5">
        <name>FAD</name>
        <dbReference type="ChEBI" id="CHEBI:57692"/>
    </cofactor>
</comment>
<dbReference type="InterPro" id="IPR007867">
    <property type="entry name" value="GMC_OxRtase_C"/>
</dbReference>
<proteinExistence type="inferred from homology"/>
<evidence type="ECO:0000256" key="2">
    <source>
        <dbReference type="ARBA" id="ARBA00010790"/>
    </source>
</evidence>
<gene>
    <name evidence="9" type="ORF">H3309_12615</name>
</gene>
<dbReference type="AlphaFoldDB" id="A0A7G5IFQ9"/>
<evidence type="ECO:0000256" key="6">
    <source>
        <dbReference type="RuleBase" id="RU003968"/>
    </source>
</evidence>
<dbReference type="GO" id="GO:0008812">
    <property type="term" value="F:choline dehydrogenase activity"/>
    <property type="evidence" value="ECO:0007669"/>
    <property type="project" value="UniProtKB-EC"/>
</dbReference>
<dbReference type="Gene3D" id="3.50.50.60">
    <property type="entry name" value="FAD/NAD(P)-binding domain"/>
    <property type="match status" value="1"/>
</dbReference>
<dbReference type="Pfam" id="PF05199">
    <property type="entry name" value="GMC_oxred_C"/>
    <property type="match status" value="1"/>
</dbReference>
<protein>
    <submittedName>
        <fullName evidence="9">Choline dehydrogenase</fullName>
        <ecNumber evidence="9">1.1.99.1</ecNumber>
    </submittedName>
</protein>
<dbReference type="InterPro" id="IPR036188">
    <property type="entry name" value="FAD/NAD-bd_sf"/>
</dbReference>
<dbReference type="RefSeq" id="WP_182295046.1">
    <property type="nucleotide sequence ID" value="NZ_CP059851.1"/>
</dbReference>
<evidence type="ECO:0000256" key="5">
    <source>
        <dbReference type="PIRSR" id="PIRSR000137-2"/>
    </source>
</evidence>
<evidence type="ECO:0000259" key="8">
    <source>
        <dbReference type="PROSITE" id="PS00624"/>
    </source>
</evidence>
<dbReference type="SUPFAM" id="SSF54373">
    <property type="entry name" value="FAD-linked reductases, C-terminal domain"/>
    <property type="match status" value="1"/>
</dbReference>
<dbReference type="PANTHER" id="PTHR11552:SF147">
    <property type="entry name" value="CHOLINE DEHYDROGENASE, MITOCHONDRIAL"/>
    <property type="match status" value="1"/>
</dbReference>
<keyword evidence="9" id="KW-0560">Oxidoreductase</keyword>
<dbReference type="Proteomes" id="UP000515292">
    <property type="component" value="Chromosome"/>
</dbReference>
<dbReference type="KEGG" id="sand:H3309_12615"/>
<dbReference type="InterPro" id="IPR000172">
    <property type="entry name" value="GMC_OxRdtase_N"/>
</dbReference>
<dbReference type="GO" id="GO:0019285">
    <property type="term" value="P:glycine betaine biosynthetic process from choline"/>
    <property type="evidence" value="ECO:0007669"/>
    <property type="project" value="TreeGrafter"/>
</dbReference>
<dbReference type="PROSITE" id="PS00624">
    <property type="entry name" value="GMC_OXRED_2"/>
    <property type="match status" value="1"/>
</dbReference>
<evidence type="ECO:0000256" key="4">
    <source>
        <dbReference type="ARBA" id="ARBA00022827"/>
    </source>
</evidence>
<evidence type="ECO:0000256" key="1">
    <source>
        <dbReference type="ARBA" id="ARBA00001974"/>
    </source>
</evidence>
<evidence type="ECO:0000313" key="9">
    <source>
        <dbReference type="EMBL" id="QMW22201.1"/>
    </source>
</evidence>
<dbReference type="EC" id="1.1.99.1" evidence="9"/>
<evidence type="ECO:0000313" key="10">
    <source>
        <dbReference type="Proteomes" id="UP000515292"/>
    </source>
</evidence>
<dbReference type="GO" id="GO:0050660">
    <property type="term" value="F:flavin adenine dinucleotide binding"/>
    <property type="evidence" value="ECO:0007669"/>
    <property type="project" value="InterPro"/>
</dbReference>
<comment type="similarity">
    <text evidence="2 6">Belongs to the GMC oxidoreductase family.</text>
</comment>
<keyword evidence="3 6" id="KW-0285">Flavoprotein</keyword>
<feature type="domain" description="Glucose-methanol-choline oxidoreductase N-terminal" evidence="7">
    <location>
        <begin position="85"/>
        <end position="108"/>
    </location>
</feature>
<dbReference type="Gene3D" id="3.30.560.10">
    <property type="entry name" value="Glucose Oxidase, domain 3"/>
    <property type="match status" value="1"/>
</dbReference>
<keyword evidence="10" id="KW-1185">Reference proteome</keyword>
<dbReference type="Pfam" id="PF00732">
    <property type="entry name" value="GMC_oxred_N"/>
    <property type="match status" value="1"/>
</dbReference>
<evidence type="ECO:0000259" key="7">
    <source>
        <dbReference type="PROSITE" id="PS00623"/>
    </source>
</evidence>